<comment type="caution">
    <text evidence="1">The sequence shown here is derived from an EMBL/GenBank/DDBJ whole genome shotgun (WGS) entry which is preliminary data.</text>
</comment>
<dbReference type="Proteomes" id="UP001362999">
    <property type="component" value="Unassembled WGS sequence"/>
</dbReference>
<organism evidence="1 2">
    <name type="scientific">Favolaschia claudopus</name>
    <dbReference type="NCBI Taxonomy" id="2862362"/>
    <lineage>
        <taxon>Eukaryota</taxon>
        <taxon>Fungi</taxon>
        <taxon>Dikarya</taxon>
        <taxon>Basidiomycota</taxon>
        <taxon>Agaricomycotina</taxon>
        <taxon>Agaricomycetes</taxon>
        <taxon>Agaricomycetidae</taxon>
        <taxon>Agaricales</taxon>
        <taxon>Marasmiineae</taxon>
        <taxon>Mycenaceae</taxon>
        <taxon>Favolaschia</taxon>
    </lineage>
</organism>
<accession>A0AAW0A8C1</accession>
<protein>
    <submittedName>
        <fullName evidence="1">Uncharacterized protein</fullName>
    </submittedName>
</protein>
<dbReference type="EMBL" id="JAWWNJ010000080">
    <property type="protein sequence ID" value="KAK7002110.1"/>
    <property type="molecule type" value="Genomic_DNA"/>
</dbReference>
<proteinExistence type="predicted"/>
<sequence length="154" mass="17100">MSFEFVVEDSKAQSATIRLVDIRVFSPGGLSDFLRRLSASKRVVFDWAWKVIRLLPGLGPAMRDNYAVKFVEIVQKLISHTIERARLSSKESEDVKGIEGAGRERVLEPLLPSYGAALAVSANYSSDMLVHCLEGKELTITTFVEVIDKAVEVD</sequence>
<evidence type="ECO:0000313" key="2">
    <source>
        <dbReference type="Proteomes" id="UP001362999"/>
    </source>
</evidence>
<gene>
    <name evidence="1" type="ORF">R3P38DRAFT_2795110</name>
</gene>
<dbReference type="AlphaFoldDB" id="A0AAW0A8C1"/>
<name>A0AAW0A8C1_9AGAR</name>
<keyword evidence="2" id="KW-1185">Reference proteome</keyword>
<evidence type="ECO:0000313" key="1">
    <source>
        <dbReference type="EMBL" id="KAK7002110.1"/>
    </source>
</evidence>
<reference evidence="1 2" key="1">
    <citation type="journal article" date="2024" name="J Genomics">
        <title>Draft genome sequencing and assembly of Favolaschia claudopus CIRM-BRFM 2984 isolated from oak limbs.</title>
        <authorList>
            <person name="Navarro D."/>
            <person name="Drula E."/>
            <person name="Chaduli D."/>
            <person name="Cazenave R."/>
            <person name="Ahrendt S."/>
            <person name="Wang J."/>
            <person name="Lipzen A."/>
            <person name="Daum C."/>
            <person name="Barry K."/>
            <person name="Grigoriev I.V."/>
            <person name="Favel A."/>
            <person name="Rosso M.N."/>
            <person name="Martin F."/>
        </authorList>
    </citation>
    <scope>NUCLEOTIDE SEQUENCE [LARGE SCALE GENOMIC DNA]</scope>
    <source>
        <strain evidence="1 2">CIRM-BRFM 2984</strain>
    </source>
</reference>